<feature type="region of interest" description="Disordered" evidence="1">
    <location>
        <begin position="284"/>
        <end position="320"/>
    </location>
</feature>
<dbReference type="SUPFAM" id="SSF52540">
    <property type="entry name" value="P-loop containing nucleoside triphosphate hydrolases"/>
    <property type="match status" value="1"/>
</dbReference>
<organism evidence="3 4">
    <name type="scientific">Myxococcus llanfairpwllgwyngyllgogerychwyrndrobwllllantysiliogogogochensis</name>
    <dbReference type="NCBI Taxonomy" id="2590453"/>
    <lineage>
        <taxon>Bacteria</taxon>
        <taxon>Pseudomonadati</taxon>
        <taxon>Myxococcota</taxon>
        <taxon>Myxococcia</taxon>
        <taxon>Myxococcales</taxon>
        <taxon>Cystobacterineae</taxon>
        <taxon>Myxococcaceae</taxon>
        <taxon>Myxococcus</taxon>
    </lineage>
</organism>
<evidence type="ECO:0000259" key="2">
    <source>
        <dbReference type="Pfam" id="PF13614"/>
    </source>
</evidence>
<reference evidence="3 4" key="1">
    <citation type="submission" date="2019-06" db="EMBL/GenBank/DDBJ databases">
        <authorList>
            <person name="Livingstone P."/>
            <person name="Whitworth D."/>
        </authorList>
    </citation>
    <scope>NUCLEOTIDE SEQUENCE [LARGE SCALE GENOMIC DNA]</scope>
    <source>
        <strain evidence="3 4">AM401</strain>
    </source>
</reference>
<gene>
    <name evidence="3" type="ORF">FJV41_48450</name>
</gene>
<dbReference type="Pfam" id="PF13614">
    <property type="entry name" value="AAA_31"/>
    <property type="match status" value="1"/>
</dbReference>
<dbReference type="InterPro" id="IPR050678">
    <property type="entry name" value="DNA_Partitioning_ATPase"/>
</dbReference>
<dbReference type="Proteomes" id="UP000315369">
    <property type="component" value="Unassembled WGS sequence"/>
</dbReference>
<dbReference type="PANTHER" id="PTHR13696:SF99">
    <property type="entry name" value="COBYRINIC ACID AC-DIAMIDE SYNTHASE"/>
    <property type="match status" value="1"/>
</dbReference>
<feature type="compositionally biased region" description="Low complexity" evidence="1">
    <location>
        <begin position="284"/>
        <end position="299"/>
    </location>
</feature>
<dbReference type="PANTHER" id="PTHR13696">
    <property type="entry name" value="P-LOOP CONTAINING NUCLEOSIDE TRIPHOSPHATE HYDROLASE"/>
    <property type="match status" value="1"/>
</dbReference>
<evidence type="ECO:0000256" key="1">
    <source>
        <dbReference type="SAM" id="MobiDB-lite"/>
    </source>
</evidence>
<dbReference type="CDD" id="cd02042">
    <property type="entry name" value="ParAB_family"/>
    <property type="match status" value="1"/>
</dbReference>
<name>A0A540WI87_9BACT</name>
<dbReference type="EMBL" id="VIFM01000471">
    <property type="protein sequence ID" value="TQF08712.1"/>
    <property type="molecule type" value="Genomic_DNA"/>
</dbReference>
<protein>
    <submittedName>
        <fullName evidence="3">AAA family ATPase</fullName>
    </submittedName>
</protein>
<keyword evidence="4" id="KW-1185">Reference proteome</keyword>
<accession>A0A540WI87</accession>
<dbReference type="InterPro" id="IPR025669">
    <property type="entry name" value="AAA_dom"/>
</dbReference>
<proteinExistence type="predicted"/>
<sequence>MGRFVRRPVGRRLLVRIAERRCVVKVVTVSTQKGGAGKTTSAVHLAVGLNRAGYRVLVVDLDAQAHASKWLLPAIPRDALGAAGVLESGEPPAEEDLLPVPNRPGLSVLPASLALRKSNITLRENPGADRVLSSALAPIGGSFDFCIIDTPPAVELVTYNALAAADYVLVPVTSAFLALDGLGELQKTLELVRSRTNPRLEVLGYLHLAVTKGYSNSTEVREILQKKQGSKLLKCEIRTSSVQMTIAAHRLTAWDKEAGDERGLEDWTAVQAEILGRMGVKAAAKPATAKKQASPKSKAVTTARSVKGTAKVPARKARAT</sequence>
<feature type="domain" description="AAA" evidence="2">
    <location>
        <begin position="25"/>
        <end position="202"/>
    </location>
</feature>
<evidence type="ECO:0000313" key="4">
    <source>
        <dbReference type="Proteomes" id="UP000315369"/>
    </source>
</evidence>
<comment type="caution">
    <text evidence="3">The sequence shown here is derived from an EMBL/GenBank/DDBJ whole genome shotgun (WGS) entry which is preliminary data.</text>
</comment>
<dbReference type="OrthoDB" id="9815116at2"/>
<dbReference type="Gene3D" id="3.40.50.300">
    <property type="entry name" value="P-loop containing nucleotide triphosphate hydrolases"/>
    <property type="match status" value="1"/>
</dbReference>
<dbReference type="InterPro" id="IPR027417">
    <property type="entry name" value="P-loop_NTPase"/>
</dbReference>
<evidence type="ECO:0000313" key="3">
    <source>
        <dbReference type="EMBL" id="TQF08712.1"/>
    </source>
</evidence>
<dbReference type="AlphaFoldDB" id="A0A540WI87"/>